<dbReference type="PATRIC" id="fig|1173020.3.peg.4039"/>
<keyword evidence="7" id="KW-1185">Reference proteome</keyword>
<dbReference type="eggNOG" id="COG3670">
    <property type="taxonomic scope" value="Bacteria"/>
</dbReference>
<dbReference type="RefSeq" id="WP_015160633.1">
    <property type="nucleotide sequence ID" value="NC_019697.1"/>
</dbReference>
<dbReference type="KEGG" id="cmp:Cha6605_3517"/>
<dbReference type="Pfam" id="PF03055">
    <property type="entry name" value="RPE65"/>
    <property type="match status" value="1"/>
</dbReference>
<keyword evidence="6" id="KW-0223">Dioxygenase</keyword>
<dbReference type="GO" id="GO:0046872">
    <property type="term" value="F:metal ion binding"/>
    <property type="evidence" value="ECO:0007669"/>
    <property type="project" value="UniProtKB-KW"/>
</dbReference>
<accession>K9UHC2</accession>
<dbReference type="PANTHER" id="PTHR10543:SF89">
    <property type="entry name" value="CAROTENOID 9,10(9',10')-CLEAVAGE DIOXYGENASE 1"/>
    <property type="match status" value="1"/>
</dbReference>
<dbReference type="Proteomes" id="UP000010366">
    <property type="component" value="Chromosome"/>
</dbReference>
<evidence type="ECO:0000256" key="2">
    <source>
        <dbReference type="ARBA" id="ARBA00022723"/>
    </source>
</evidence>
<dbReference type="SUPFAM" id="SSF51004">
    <property type="entry name" value="C-terminal (heme d1) domain of cytochrome cd1-nitrite reductase"/>
    <property type="match status" value="1"/>
</dbReference>
<protein>
    <submittedName>
        <fullName evidence="6">Lignostilbene-alpha,beta-dioxygenase-like enzyme</fullName>
    </submittedName>
</protein>
<evidence type="ECO:0000256" key="5">
    <source>
        <dbReference type="PIRSR" id="PIRSR604294-1"/>
    </source>
</evidence>
<name>K9UHC2_CHAP6</name>
<comment type="cofactor">
    <cofactor evidence="5">
        <name>Fe(2+)</name>
        <dbReference type="ChEBI" id="CHEBI:29033"/>
    </cofactor>
    <text evidence="5">Binds 1 Fe(2+) ion per subunit.</text>
</comment>
<evidence type="ECO:0000256" key="3">
    <source>
        <dbReference type="ARBA" id="ARBA00023002"/>
    </source>
</evidence>
<organism evidence="6 7">
    <name type="scientific">Chamaesiphon minutus (strain ATCC 27169 / PCC 6605)</name>
    <dbReference type="NCBI Taxonomy" id="1173020"/>
    <lineage>
        <taxon>Bacteria</taxon>
        <taxon>Bacillati</taxon>
        <taxon>Cyanobacteriota</taxon>
        <taxon>Cyanophyceae</taxon>
        <taxon>Gomontiellales</taxon>
        <taxon>Chamaesiphonaceae</taxon>
        <taxon>Chamaesiphon</taxon>
    </lineage>
</organism>
<dbReference type="EMBL" id="CP003600">
    <property type="protein sequence ID" value="AFY94507.1"/>
    <property type="molecule type" value="Genomic_DNA"/>
</dbReference>
<dbReference type="STRING" id="1173020.Cha6605_3517"/>
<comment type="similarity">
    <text evidence="1">Belongs to the carotenoid oxygenase family.</text>
</comment>
<keyword evidence="3" id="KW-0560">Oxidoreductase</keyword>
<keyword evidence="2 5" id="KW-0479">Metal-binding</keyword>
<feature type="binding site" evidence="5">
    <location>
        <position position="177"/>
    </location>
    <ligand>
        <name>Fe cation</name>
        <dbReference type="ChEBI" id="CHEBI:24875"/>
        <note>catalytic</note>
    </ligand>
</feature>
<evidence type="ECO:0000256" key="1">
    <source>
        <dbReference type="ARBA" id="ARBA00006787"/>
    </source>
</evidence>
<dbReference type="InterPro" id="IPR011048">
    <property type="entry name" value="Haem_d1_sf"/>
</dbReference>
<proteinExistence type="inferred from homology"/>
<dbReference type="InterPro" id="IPR004294">
    <property type="entry name" value="Carotenoid_Oase"/>
</dbReference>
<gene>
    <name evidence="6" type="ORF">Cha6605_3517</name>
</gene>
<feature type="binding site" evidence="5">
    <location>
        <position position="481"/>
    </location>
    <ligand>
        <name>Fe cation</name>
        <dbReference type="ChEBI" id="CHEBI:24875"/>
        <note>catalytic</note>
    </ligand>
</feature>
<dbReference type="OrthoDB" id="6636843at2"/>
<dbReference type="AlphaFoldDB" id="K9UHC2"/>
<evidence type="ECO:0000313" key="7">
    <source>
        <dbReference type="Proteomes" id="UP000010366"/>
    </source>
</evidence>
<sequence>MQTKSTELPYDITQWRQGYRSQPQEYDYQITEIDGQIPPELTGTLFRNGPGLFDINEDAVRHPFDGDGMICRITFKDGKAHFLNRFVQTEAYVAEKAAGKFLYRGVFGTQKAGGWLSNAFDVNLKNIANTQVVYWGGKLLALWEAAEPHRLDPKTLNTLGIEYLNNTLKPGDPFAAHPLFDPKQNRMVNFGLKAGKFDTTGLLTGITIYELDLDGKVVKEHSHTIPGFAFIHDFAITPNYCIFFQNPVGFNPFPFLFGLKGAGECVKFQPEKPTKIIIIPRNSHSGEKVQMLETKSGFVFHHANAFEHDGKISIDSIAYATFPEIEEGKDFRDTNFSSLSPGQLWRFEMDLQTRQVESTLVEPRCCEFPTINPANVGYPYRYVYMGAAQTCNGNAPLQSILKLDRETGEQQLWTAAPTGYVNEPVFVPRPGGTQEDDGWLIAMIYDGAKDRSAVVVLDAADLTKGAVATLHLTHHIPYGLHGSWTDEIFIDSL</sequence>
<keyword evidence="4 5" id="KW-0408">Iron</keyword>
<evidence type="ECO:0000256" key="4">
    <source>
        <dbReference type="ARBA" id="ARBA00023004"/>
    </source>
</evidence>
<reference evidence="6 7" key="1">
    <citation type="submission" date="2012-05" db="EMBL/GenBank/DDBJ databases">
        <title>Finished chromosome of genome of Chamaesiphon sp. PCC 6605.</title>
        <authorList>
            <consortium name="US DOE Joint Genome Institute"/>
            <person name="Gugger M."/>
            <person name="Coursin T."/>
            <person name="Rippka R."/>
            <person name="Tandeau De Marsac N."/>
            <person name="Huntemann M."/>
            <person name="Wei C.-L."/>
            <person name="Han J."/>
            <person name="Detter J.C."/>
            <person name="Han C."/>
            <person name="Tapia R."/>
            <person name="Chen A."/>
            <person name="Kyrpides N."/>
            <person name="Mavromatis K."/>
            <person name="Markowitz V."/>
            <person name="Szeto E."/>
            <person name="Ivanova N."/>
            <person name="Pagani I."/>
            <person name="Pati A."/>
            <person name="Goodwin L."/>
            <person name="Nordberg H.P."/>
            <person name="Cantor M.N."/>
            <person name="Hua S.X."/>
            <person name="Woyke T."/>
            <person name="Kerfeld C.A."/>
        </authorList>
    </citation>
    <scope>NUCLEOTIDE SEQUENCE [LARGE SCALE GENOMIC DNA]</scope>
    <source>
        <strain evidence="7">ATCC 27169 / PCC 6605</strain>
    </source>
</reference>
<evidence type="ECO:0000313" key="6">
    <source>
        <dbReference type="EMBL" id="AFY94507.1"/>
    </source>
</evidence>
<dbReference type="GO" id="GO:0016121">
    <property type="term" value="P:carotene catabolic process"/>
    <property type="evidence" value="ECO:0007669"/>
    <property type="project" value="TreeGrafter"/>
</dbReference>
<dbReference type="HOGENOM" id="CLU_016472_6_3_3"/>
<dbReference type="PANTHER" id="PTHR10543">
    <property type="entry name" value="BETA-CAROTENE DIOXYGENASE"/>
    <property type="match status" value="1"/>
</dbReference>
<feature type="binding site" evidence="5">
    <location>
        <position position="232"/>
    </location>
    <ligand>
        <name>Fe cation</name>
        <dbReference type="ChEBI" id="CHEBI:24875"/>
        <note>catalytic</note>
    </ligand>
</feature>
<dbReference type="GO" id="GO:0010436">
    <property type="term" value="F:carotenoid dioxygenase activity"/>
    <property type="evidence" value="ECO:0007669"/>
    <property type="project" value="TreeGrafter"/>
</dbReference>
<feature type="binding site" evidence="5">
    <location>
        <position position="301"/>
    </location>
    <ligand>
        <name>Fe cation</name>
        <dbReference type="ChEBI" id="CHEBI:24875"/>
        <note>catalytic</note>
    </ligand>
</feature>